<dbReference type="PANTHER" id="PTHR28608">
    <property type="entry name" value="INTEGRATOR COMPLEX SUBUNIT 2"/>
    <property type="match status" value="1"/>
</dbReference>
<dbReference type="InterPro" id="IPR029321">
    <property type="entry name" value="INTS2"/>
</dbReference>
<name>A0A8T0H989_CERPU</name>
<dbReference type="Proteomes" id="UP000822688">
    <property type="component" value="Chromosome 7"/>
</dbReference>
<dbReference type="InterPro" id="IPR016024">
    <property type="entry name" value="ARM-type_fold"/>
</dbReference>
<comment type="caution">
    <text evidence="1">The sequence shown here is derived from an EMBL/GenBank/DDBJ whole genome shotgun (WGS) entry which is preliminary data.</text>
</comment>
<protein>
    <submittedName>
        <fullName evidence="1">Uncharacterized protein</fullName>
    </submittedName>
</protein>
<accession>A0A8T0H989</accession>
<dbReference type="GO" id="GO:0032039">
    <property type="term" value="C:integrator complex"/>
    <property type="evidence" value="ECO:0007669"/>
    <property type="project" value="InterPro"/>
</dbReference>
<evidence type="ECO:0000313" key="1">
    <source>
        <dbReference type="EMBL" id="KAG0565632.1"/>
    </source>
</evidence>
<evidence type="ECO:0000313" key="2">
    <source>
        <dbReference type="Proteomes" id="UP000822688"/>
    </source>
</evidence>
<gene>
    <name evidence="1" type="ORF">KC19_7G002800</name>
</gene>
<dbReference type="PANTHER" id="PTHR28608:SF1">
    <property type="entry name" value="INTEGRATOR COMPLEX SUBUNIT 2"/>
    <property type="match status" value="1"/>
</dbReference>
<dbReference type="GO" id="GO:0034472">
    <property type="term" value="P:snRNA 3'-end processing"/>
    <property type="evidence" value="ECO:0007669"/>
    <property type="project" value="TreeGrafter"/>
</dbReference>
<organism evidence="1 2">
    <name type="scientific">Ceratodon purpureus</name>
    <name type="common">Fire moss</name>
    <name type="synonym">Dicranum purpureum</name>
    <dbReference type="NCBI Taxonomy" id="3225"/>
    <lineage>
        <taxon>Eukaryota</taxon>
        <taxon>Viridiplantae</taxon>
        <taxon>Streptophyta</taxon>
        <taxon>Embryophyta</taxon>
        <taxon>Bryophyta</taxon>
        <taxon>Bryophytina</taxon>
        <taxon>Bryopsida</taxon>
        <taxon>Dicranidae</taxon>
        <taxon>Pseudoditrichales</taxon>
        <taxon>Ditrichaceae</taxon>
        <taxon>Ceratodon</taxon>
    </lineage>
</organism>
<dbReference type="EMBL" id="CM026428">
    <property type="protein sequence ID" value="KAG0565632.1"/>
    <property type="molecule type" value="Genomic_DNA"/>
</dbReference>
<dbReference type="Pfam" id="PF14750">
    <property type="entry name" value="INTS2"/>
    <property type="match status" value="2"/>
</dbReference>
<dbReference type="SUPFAM" id="SSF48371">
    <property type="entry name" value="ARM repeat"/>
    <property type="match status" value="1"/>
</dbReference>
<keyword evidence="2" id="KW-1185">Reference proteome</keyword>
<sequence length="1298" mass="140661">MADCGAEDVLNLLRYGAPLPDSFGRDASATATVIAPFLPALALAAHDSSAVDPRVLSALACHPDMPCAFAYAGLGYGESFLSRIHETLGSAEEPSGNRAGDAWAWSDDGEDAGLDECDVFQQGDETERVNVAVISLHRRAALFDARWAHGGSVEELKFAHHEEETEGSIWSNKACLSELLYLLPIVTSRCPTLLTPEILIKGLLTARHSRLLLVTTLANNSNLVDRGAHFLCHILRMHTDISEVQPNSPHLQDHTAKNLTGLPRQYSGPATSQIAIPHIEHADADAAALILIKLCQIAPSLASVCREALVNTRSLVELALQITVEIIHDELEFLSRLIFSREATSQWILHHVGARQKFGESLAGQEHKIARWGVSDSSRHKEKEGSVARIREALLADARRIWHEDGWGGRLHSHLRLYCVLVRAGELSPTHEEVDFWLKALGNSSRDTGYVSVRTLQLGMAFVCLVSGLAGPSTKNLFHSAISCLLKAATDTNKPACTPANVELAVWLAVQLLLRKFAEIAMLVREAVGMHVTVQFSLMRDVAEAASGAGIITDASLVATVVANLRPSTPIVANKKQADLALKCIDQLMNTNTFNFSRYGVDVSDTLMHCLSLAQTPIHPVLPQLVQTFADMSATAPRARGAVQPFKMRPFPRDWLVAAIAPTGLLLSGVNTSANIKSPGVHYSRHKVRVSRIVGTQSSIESHSSCREGITVAAIGDPLATAALAVYYILCREQIFRNIGIDGGVHGWDASHGDTVEEGNWTELLACLPLRPLIRHMEEQWLSYENLLPQVLAVASVVLPERFLASALLEDSEIREATFTPLVEGVAATSDLTWAGPFTTNNDLTKSSIEDSVTTDVNSGDQSMAFMDAMASVLIEEDSKVTLESIDVVVKTMKNALSVPLPALRVLHALNRTSTRWGGISRSDKGEVQLELGAKVWEKEAAVVRELVPLLLDSKCSRLLQETFCSWWRLLPAAAKEYLTPLLVSSLRDPTETSNGLTNVGSKKNTLYSQKIKDPQLVSLSSSGLHLEPLSLLACSPKVFRTPMLGVVLDLLLELLTSSRRICLAAATEGGRDGGIKREEVALALAAQDSAACQILLETCLPVTEMEDELDPRPLLEARSLICATISSLIHTTPLLLKLLHFQGYEPSLVPMMVEGVPSMVQCLEFVGELMQQPSQQCQVFAVILTAHIVCSHSSLPQSLSAAQQVVAHVSHVRSKVAGCARYLQEVLNPLALCAGAFPQLIPPVVTILQSCAQAGGPLIKSGPARDPDLQASAIAAFKQLIHRKLLHGRPPPLPSLE</sequence>
<reference evidence="1" key="1">
    <citation type="submission" date="2020-06" db="EMBL/GenBank/DDBJ databases">
        <title>WGS assembly of Ceratodon purpureus strain R40.</title>
        <authorList>
            <person name="Carey S.B."/>
            <person name="Jenkins J."/>
            <person name="Shu S."/>
            <person name="Lovell J.T."/>
            <person name="Sreedasyam A."/>
            <person name="Maumus F."/>
            <person name="Tiley G.P."/>
            <person name="Fernandez-Pozo N."/>
            <person name="Barry K."/>
            <person name="Chen C."/>
            <person name="Wang M."/>
            <person name="Lipzen A."/>
            <person name="Daum C."/>
            <person name="Saski C.A."/>
            <person name="Payton A.C."/>
            <person name="Mcbreen J.C."/>
            <person name="Conrad R.E."/>
            <person name="Kollar L.M."/>
            <person name="Olsson S."/>
            <person name="Huttunen S."/>
            <person name="Landis J.B."/>
            <person name="Wickett N.J."/>
            <person name="Johnson M.G."/>
            <person name="Rensing S.A."/>
            <person name="Grimwood J."/>
            <person name="Schmutz J."/>
            <person name="Mcdaniel S.F."/>
        </authorList>
    </citation>
    <scope>NUCLEOTIDE SEQUENCE</scope>
    <source>
        <strain evidence="1">R40</strain>
    </source>
</reference>
<proteinExistence type="predicted"/>